<feature type="region of interest" description="Disordered" evidence="1">
    <location>
        <begin position="15"/>
        <end position="58"/>
    </location>
</feature>
<organism evidence="2 3">
    <name type="scientific">Immersiella caudata</name>
    <dbReference type="NCBI Taxonomy" id="314043"/>
    <lineage>
        <taxon>Eukaryota</taxon>
        <taxon>Fungi</taxon>
        <taxon>Dikarya</taxon>
        <taxon>Ascomycota</taxon>
        <taxon>Pezizomycotina</taxon>
        <taxon>Sordariomycetes</taxon>
        <taxon>Sordariomycetidae</taxon>
        <taxon>Sordariales</taxon>
        <taxon>Lasiosphaeriaceae</taxon>
        <taxon>Immersiella</taxon>
    </lineage>
</organism>
<evidence type="ECO:0000313" key="3">
    <source>
        <dbReference type="Proteomes" id="UP001175000"/>
    </source>
</evidence>
<keyword evidence="3" id="KW-1185">Reference proteome</keyword>
<dbReference type="EMBL" id="JAULSU010000004">
    <property type="protein sequence ID" value="KAK0619036.1"/>
    <property type="molecule type" value="Genomic_DNA"/>
</dbReference>
<gene>
    <name evidence="2" type="ORF">B0T14DRAFT_199232</name>
</gene>
<protein>
    <submittedName>
        <fullName evidence="2">Uncharacterized protein</fullName>
    </submittedName>
</protein>
<accession>A0AA39WPA2</accession>
<reference evidence="2" key="1">
    <citation type="submission" date="2023-06" db="EMBL/GenBank/DDBJ databases">
        <title>Genome-scale phylogeny and comparative genomics of the fungal order Sordariales.</title>
        <authorList>
            <consortium name="Lawrence Berkeley National Laboratory"/>
            <person name="Hensen N."/>
            <person name="Bonometti L."/>
            <person name="Westerberg I."/>
            <person name="Brannstrom I.O."/>
            <person name="Guillou S."/>
            <person name="Cros-Aarteil S."/>
            <person name="Calhoun S."/>
            <person name="Haridas S."/>
            <person name="Kuo A."/>
            <person name="Mondo S."/>
            <person name="Pangilinan J."/>
            <person name="Riley R."/>
            <person name="Labutti K."/>
            <person name="Andreopoulos B."/>
            <person name="Lipzen A."/>
            <person name="Chen C."/>
            <person name="Yanf M."/>
            <person name="Daum C."/>
            <person name="Ng V."/>
            <person name="Clum A."/>
            <person name="Steindorff A."/>
            <person name="Ohm R."/>
            <person name="Martin F."/>
            <person name="Silar P."/>
            <person name="Natvig D."/>
            <person name="Lalanne C."/>
            <person name="Gautier V."/>
            <person name="Ament-Velasquez S.L."/>
            <person name="Kruys A."/>
            <person name="Hutchinson M.I."/>
            <person name="Powell A.J."/>
            <person name="Barry K."/>
            <person name="Miller A.N."/>
            <person name="Grigoriev I.V."/>
            <person name="Debuchy R."/>
            <person name="Gladieux P."/>
            <person name="Thoren M.H."/>
            <person name="Johannesson H."/>
        </authorList>
    </citation>
    <scope>NUCLEOTIDE SEQUENCE</scope>
    <source>
        <strain evidence="2">CBS 606.72</strain>
    </source>
</reference>
<sequence length="121" mass="13615">MVAGVVQPGCFQLSRCGAGSRRPTSAPMSSRDRANDPQVSPHRASPRQTHHLSRLGLHHPQQPLNWTLFETKSTRATSMRRLCIQMMDDDPTAHLLLLAALSGTCRAFREIFGRELYKYDI</sequence>
<dbReference type="Proteomes" id="UP001175000">
    <property type="component" value="Unassembled WGS sequence"/>
</dbReference>
<comment type="caution">
    <text evidence="2">The sequence shown here is derived from an EMBL/GenBank/DDBJ whole genome shotgun (WGS) entry which is preliminary data.</text>
</comment>
<evidence type="ECO:0000313" key="2">
    <source>
        <dbReference type="EMBL" id="KAK0619036.1"/>
    </source>
</evidence>
<feature type="compositionally biased region" description="Basic residues" evidence="1">
    <location>
        <begin position="44"/>
        <end position="57"/>
    </location>
</feature>
<evidence type="ECO:0000256" key="1">
    <source>
        <dbReference type="SAM" id="MobiDB-lite"/>
    </source>
</evidence>
<name>A0AA39WPA2_9PEZI</name>
<proteinExistence type="predicted"/>
<dbReference type="AlphaFoldDB" id="A0AA39WPA2"/>